<proteinExistence type="predicted"/>
<keyword evidence="4" id="KW-0325">Glycoprotein</keyword>
<dbReference type="PANTHER" id="PTHR11967">
    <property type="entry name" value="ALPHA-1-ACID GLYCOPROTEIN"/>
    <property type="match status" value="1"/>
</dbReference>
<dbReference type="Proteomes" id="UP000265080">
    <property type="component" value="Chromosome 17"/>
</dbReference>
<dbReference type="Gene3D" id="2.40.128.20">
    <property type="match status" value="1"/>
</dbReference>
<feature type="signal peptide" evidence="5">
    <location>
        <begin position="1"/>
        <end position="20"/>
    </location>
</feature>
<reference evidence="6 7" key="1">
    <citation type="submission" date="2018-03" db="EMBL/GenBank/DDBJ databases">
        <title>Finding Nemo's genes: A chromosome-scale reference assembly of the genome of the orange clownfish Amphiprion percula.</title>
        <authorList>
            <person name="Lehmann R."/>
        </authorList>
    </citation>
    <scope>NUCLEOTIDE SEQUENCE</scope>
</reference>
<keyword evidence="2" id="KW-0964">Secreted</keyword>
<keyword evidence="3 5" id="KW-0732">Signal</keyword>
<dbReference type="InterPro" id="IPR012674">
    <property type="entry name" value="Calycin"/>
</dbReference>
<dbReference type="CDD" id="cd19415">
    <property type="entry name" value="lipocalin_ApoM_AGP"/>
    <property type="match status" value="1"/>
</dbReference>
<dbReference type="AlphaFoldDB" id="A0A3P8SX34"/>
<reference evidence="6" key="2">
    <citation type="submission" date="2025-08" db="UniProtKB">
        <authorList>
            <consortium name="Ensembl"/>
        </authorList>
    </citation>
    <scope>IDENTIFICATION</scope>
</reference>
<dbReference type="GO" id="GO:0005576">
    <property type="term" value="C:extracellular region"/>
    <property type="evidence" value="ECO:0007669"/>
    <property type="project" value="UniProtKB-SubCell"/>
</dbReference>
<sequence length="210" mass="23413">MKLWLEAHFLFALLFVSSSALTPECEELVKPLSLNDHSKVYGGRNFLLGYVDHDKFRTLMKAYDSSWMNVMASPFGDDHLLMTQGNRINGTCFTSELNVTLEGNTARIELPGYSGDYQVLSSCDGCLLLSVNITLADLQKVLEGLRVEATVDSGEATAHGLYLMANETIVTDSHLKHFKKTAHCLGFSGEPDFHYNPEKDFCQEGEGFRM</sequence>
<reference evidence="6" key="3">
    <citation type="submission" date="2025-09" db="UniProtKB">
        <authorList>
            <consortium name="Ensembl"/>
        </authorList>
    </citation>
    <scope>IDENTIFICATION</scope>
</reference>
<feature type="chain" id="PRO_5017961186" evidence="5">
    <location>
        <begin position="21"/>
        <end position="210"/>
    </location>
</feature>
<evidence type="ECO:0000256" key="2">
    <source>
        <dbReference type="ARBA" id="ARBA00022525"/>
    </source>
</evidence>
<dbReference type="Ensembl" id="ENSAPET00000016652.1">
    <property type="protein sequence ID" value="ENSAPEP00000016211.1"/>
    <property type="gene ID" value="ENSAPEG00000011569.1"/>
</dbReference>
<evidence type="ECO:0000313" key="7">
    <source>
        <dbReference type="Proteomes" id="UP000265080"/>
    </source>
</evidence>
<accession>A0A3P8SX34</accession>
<dbReference type="PANTHER" id="PTHR11967:SF2">
    <property type="entry name" value="ALPHA-1-ACID GLYCOPROTEIN 1"/>
    <property type="match status" value="1"/>
</dbReference>
<evidence type="ECO:0000256" key="4">
    <source>
        <dbReference type="ARBA" id="ARBA00023180"/>
    </source>
</evidence>
<evidence type="ECO:0000256" key="1">
    <source>
        <dbReference type="ARBA" id="ARBA00004613"/>
    </source>
</evidence>
<evidence type="ECO:0000313" key="6">
    <source>
        <dbReference type="Ensembl" id="ENSAPEP00000016211.1"/>
    </source>
</evidence>
<dbReference type="GeneTree" id="ENSGT00400000024810"/>
<evidence type="ECO:0000256" key="3">
    <source>
        <dbReference type="ARBA" id="ARBA00022729"/>
    </source>
</evidence>
<organism evidence="6 7">
    <name type="scientific">Amphiprion percula</name>
    <name type="common">Orange clownfish</name>
    <name type="synonym">Lutjanus percula</name>
    <dbReference type="NCBI Taxonomy" id="161767"/>
    <lineage>
        <taxon>Eukaryota</taxon>
        <taxon>Metazoa</taxon>
        <taxon>Chordata</taxon>
        <taxon>Craniata</taxon>
        <taxon>Vertebrata</taxon>
        <taxon>Euteleostomi</taxon>
        <taxon>Actinopterygii</taxon>
        <taxon>Neopterygii</taxon>
        <taxon>Teleostei</taxon>
        <taxon>Neoteleostei</taxon>
        <taxon>Acanthomorphata</taxon>
        <taxon>Ovalentaria</taxon>
        <taxon>Pomacentridae</taxon>
        <taxon>Amphiprion</taxon>
    </lineage>
</organism>
<name>A0A3P8SX34_AMPPE</name>
<comment type="subcellular location">
    <subcellularLocation>
        <location evidence="1">Secreted</location>
    </subcellularLocation>
</comment>
<keyword evidence="7" id="KW-1185">Reference proteome</keyword>
<evidence type="ECO:0000256" key="5">
    <source>
        <dbReference type="SAM" id="SignalP"/>
    </source>
</evidence>
<protein>
    <submittedName>
        <fullName evidence="6">Uncharacterized protein</fullName>
    </submittedName>
</protein>